<evidence type="ECO:0000256" key="1">
    <source>
        <dbReference type="ARBA" id="ARBA00022723"/>
    </source>
</evidence>
<dbReference type="RefSeq" id="WP_100344726.1">
    <property type="nucleotide sequence ID" value="NZ_PGFB01000003.1"/>
</dbReference>
<evidence type="ECO:0000256" key="5">
    <source>
        <dbReference type="SAM" id="MobiDB-lite"/>
    </source>
</evidence>
<dbReference type="Proteomes" id="UP000230161">
    <property type="component" value="Unassembled WGS sequence"/>
</dbReference>
<evidence type="ECO:0000259" key="6">
    <source>
        <dbReference type="Pfam" id="PF01258"/>
    </source>
</evidence>
<proteinExistence type="predicted"/>
<feature type="domain" description="Zinc finger DksA/TraR C4-type" evidence="6">
    <location>
        <begin position="90"/>
        <end position="124"/>
    </location>
</feature>
<dbReference type="InterPro" id="IPR037187">
    <property type="entry name" value="DnaK_N"/>
</dbReference>
<dbReference type="AlphaFoldDB" id="A0A2M9BW07"/>
<dbReference type="SUPFAM" id="SSF109635">
    <property type="entry name" value="DnaK suppressor protein DksA, alpha-hairpin domain"/>
    <property type="match status" value="1"/>
</dbReference>
<keyword evidence="3" id="KW-0862">Zinc</keyword>
<protein>
    <submittedName>
        <fullName evidence="7">RNA polymerase-binding protein DksA</fullName>
    </submittedName>
</protein>
<comment type="caution">
    <text evidence="7">The sequence shown here is derived from an EMBL/GenBank/DDBJ whole genome shotgun (WGS) entry which is preliminary data.</text>
</comment>
<name>A0A2M9BW07_9MICO</name>
<sequence length="129" mass="13930">MTTSELSANDLRHFGSLLNRERDDVLAESARLDSALHEVREARSDGTADDEHDPDGSTMSAEWSQLAGLTADAAARLEAVDSALARLADGAYGLCANCGRPIPRERLDARPTALLCIDCARREELAHAR</sequence>
<reference evidence="7 8" key="1">
    <citation type="submission" date="2017-11" db="EMBL/GenBank/DDBJ databases">
        <title>Genomic Encyclopedia of Archaeal and Bacterial Type Strains, Phase II (KMG-II): From Individual Species to Whole Genera.</title>
        <authorList>
            <person name="Goeker M."/>
        </authorList>
    </citation>
    <scope>NUCLEOTIDE SEQUENCE [LARGE SCALE GENOMIC DNA]</scope>
    <source>
        <strain evidence="7 8">DSM 25625</strain>
    </source>
</reference>
<keyword evidence="8" id="KW-1185">Reference proteome</keyword>
<keyword evidence="1" id="KW-0479">Metal-binding</keyword>
<evidence type="ECO:0000313" key="7">
    <source>
        <dbReference type="EMBL" id="PJJ62131.1"/>
    </source>
</evidence>
<gene>
    <name evidence="7" type="ORF">CLV54_1924</name>
</gene>
<dbReference type="Gene3D" id="1.20.120.910">
    <property type="entry name" value="DksA, coiled-coil domain"/>
    <property type="match status" value="1"/>
</dbReference>
<organism evidence="7 8">
    <name type="scientific">Compostimonas suwonensis</name>
    <dbReference type="NCBI Taxonomy" id="1048394"/>
    <lineage>
        <taxon>Bacteria</taxon>
        <taxon>Bacillati</taxon>
        <taxon>Actinomycetota</taxon>
        <taxon>Actinomycetes</taxon>
        <taxon>Micrococcales</taxon>
        <taxon>Microbacteriaceae</taxon>
        <taxon>Compostimonas</taxon>
    </lineage>
</organism>
<dbReference type="SUPFAM" id="SSF57716">
    <property type="entry name" value="Glucocorticoid receptor-like (DNA-binding domain)"/>
    <property type="match status" value="1"/>
</dbReference>
<dbReference type="PROSITE" id="PS51128">
    <property type="entry name" value="ZF_DKSA_2"/>
    <property type="match status" value="1"/>
</dbReference>
<keyword evidence="2" id="KW-0863">Zinc-finger</keyword>
<dbReference type="EMBL" id="PGFB01000003">
    <property type="protein sequence ID" value="PJJ62131.1"/>
    <property type="molecule type" value="Genomic_DNA"/>
</dbReference>
<feature type="zinc finger region" description="dksA C4-type" evidence="4">
    <location>
        <begin position="95"/>
        <end position="119"/>
    </location>
</feature>
<dbReference type="PANTHER" id="PTHR33823">
    <property type="entry name" value="RNA POLYMERASE-BINDING TRANSCRIPTION FACTOR DKSA-RELATED"/>
    <property type="match status" value="1"/>
</dbReference>
<accession>A0A2M9BW07</accession>
<feature type="region of interest" description="Disordered" evidence="5">
    <location>
        <begin position="38"/>
        <end position="60"/>
    </location>
</feature>
<dbReference type="Pfam" id="PF01258">
    <property type="entry name" value="zf-dskA_traR"/>
    <property type="match status" value="1"/>
</dbReference>
<dbReference type="PANTHER" id="PTHR33823:SF2">
    <property type="entry name" value="RNA POLYMERASE-BINDING TRANSCRIPTION FACTOR DKSA"/>
    <property type="match status" value="1"/>
</dbReference>
<evidence type="ECO:0000256" key="2">
    <source>
        <dbReference type="ARBA" id="ARBA00022771"/>
    </source>
</evidence>
<dbReference type="GO" id="GO:0008270">
    <property type="term" value="F:zinc ion binding"/>
    <property type="evidence" value="ECO:0007669"/>
    <property type="project" value="UniProtKB-KW"/>
</dbReference>
<evidence type="ECO:0000256" key="4">
    <source>
        <dbReference type="PROSITE-ProRule" id="PRU00510"/>
    </source>
</evidence>
<dbReference type="InterPro" id="IPR000962">
    <property type="entry name" value="Znf_DskA_TraR"/>
</dbReference>
<evidence type="ECO:0000313" key="8">
    <source>
        <dbReference type="Proteomes" id="UP000230161"/>
    </source>
</evidence>
<evidence type="ECO:0000256" key="3">
    <source>
        <dbReference type="ARBA" id="ARBA00022833"/>
    </source>
</evidence>
<dbReference type="OrthoDB" id="1121111at2"/>